<dbReference type="Gene3D" id="3.30.980.40">
    <property type="match status" value="1"/>
</dbReference>
<evidence type="ECO:0000313" key="10">
    <source>
        <dbReference type="Proteomes" id="UP001242480"/>
    </source>
</evidence>
<feature type="compositionally biased region" description="Low complexity" evidence="6">
    <location>
        <begin position="201"/>
        <end position="219"/>
    </location>
</feature>
<feature type="compositionally biased region" description="Pro residues" evidence="6">
    <location>
        <begin position="250"/>
        <end position="264"/>
    </location>
</feature>
<keyword evidence="10" id="KW-1185">Reference proteome</keyword>
<comment type="caution">
    <text evidence="9">The sequence shown here is derived from an EMBL/GenBank/DDBJ whole genome shotgun (WGS) entry which is preliminary data.</text>
</comment>
<feature type="compositionally biased region" description="Polar residues" evidence="6">
    <location>
        <begin position="37"/>
        <end position="49"/>
    </location>
</feature>
<comment type="subunit">
    <text evidence="5">Homohexamer. Forms a ring that surrounds DNA.</text>
</comment>
<reference evidence="9 10" key="1">
    <citation type="submission" date="2023-07" db="EMBL/GenBank/DDBJ databases">
        <title>Genomic Encyclopedia of Type Strains, Phase IV (KMG-IV): sequencing the most valuable type-strain genomes for metagenomic binning, comparative biology and taxonomic classification.</title>
        <authorList>
            <person name="Goeker M."/>
        </authorList>
    </citation>
    <scope>NUCLEOTIDE SEQUENCE [LARGE SCALE GENOMIC DNA]</scope>
    <source>
        <strain evidence="9 10">DSM 19619</strain>
    </source>
</reference>
<feature type="compositionally biased region" description="Acidic residues" evidence="6">
    <location>
        <begin position="265"/>
        <end position="281"/>
    </location>
</feature>
<evidence type="ECO:0000259" key="7">
    <source>
        <dbReference type="Pfam" id="PF01580"/>
    </source>
</evidence>
<feature type="region of interest" description="Disordered" evidence="6">
    <location>
        <begin position="1"/>
        <end position="69"/>
    </location>
</feature>
<feature type="compositionally biased region" description="Acidic residues" evidence="6">
    <location>
        <begin position="317"/>
        <end position="343"/>
    </location>
</feature>
<evidence type="ECO:0000256" key="2">
    <source>
        <dbReference type="ARBA" id="ARBA00022741"/>
    </source>
</evidence>
<evidence type="ECO:0000256" key="6">
    <source>
        <dbReference type="SAM" id="MobiDB-lite"/>
    </source>
</evidence>
<evidence type="ECO:0000256" key="4">
    <source>
        <dbReference type="ARBA" id="ARBA00023125"/>
    </source>
</evidence>
<protein>
    <submittedName>
        <fullName evidence="9">DNA segregation ATPase FtsK/SpoIIIE-like protein</fullName>
    </submittedName>
</protein>
<feature type="region of interest" description="Disordered" evidence="6">
    <location>
        <begin position="193"/>
        <end position="396"/>
    </location>
</feature>
<feature type="compositionally biased region" description="Acidic residues" evidence="6">
    <location>
        <begin position="223"/>
        <end position="236"/>
    </location>
</feature>
<feature type="compositionally biased region" description="Basic and acidic residues" evidence="6">
    <location>
        <begin position="57"/>
        <end position="67"/>
    </location>
</feature>
<evidence type="ECO:0000259" key="8">
    <source>
        <dbReference type="Pfam" id="PF17854"/>
    </source>
</evidence>
<dbReference type="Pfam" id="PF01580">
    <property type="entry name" value="FtsK_SpoIIIE"/>
    <property type="match status" value="1"/>
</dbReference>
<keyword evidence="3" id="KW-0067">ATP-binding</keyword>
<feature type="non-terminal residue" evidence="9">
    <location>
        <position position="582"/>
    </location>
</feature>
<dbReference type="Pfam" id="PF17854">
    <property type="entry name" value="FtsK_alpha"/>
    <property type="match status" value="1"/>
</dbReference>
<evidence type="ECO:0000256" key="3">
    <source>
        <dbReference type="ARBA" id="ARBA00022840"/>
    </source>
</evidence>
<feature type="compositionally biased region" description="Acidic residues" evidence="6">
    <location>
        <begin position="368"/>
        <end position="380"/>
    </location>
</feature>
<evidence type="ECO:0000256" key="5">
    <source>
        <dbReference type="ARBA" id="ARBA00025923"/>
    </source>
</evidence>
<organism evidence="9 10">
    <name type="scientific">Labrys wisconsinensis</name>
    <dbReference type="NCBI Taxonomy" id="425677"/>
    <lineage>
        <taxon>Bacteria</taxon>
        <taxon>Pseudomonadati</taxon>
        <taxon>Pseudomonadota</taxon>
        <taxon>Alphaproteobacteria</taxon>
        <taxon>Hyphomicrobiales</taxon>
        <taxon>Xanthobacteraceae</taxon>
        <taxon>Labrys</taxon>
    </lineage>
</organism>
<evidence type="ECO:0000313" key="9">
    <source>
        <dbReference type="EMBL" id="MDQ0474029.1"/>
    </source>
</evidence>
<keyword evidence="4" id="KW-0238">DNA-binding</keyword>
<name>A0ABU0JLB6_9HYPH</name>
<accession>A0ABU0JLB6</accession>
<keyword evidence="2" id="KW-0547">Nucleotide-binding</keyword>
<evidence type="ECO:0000256" key="1">
    <source>
        <dbReference type="ARBA" id="ARBA00006474"/>
    </source>
</evidence>
<dbReference type="PANTHER" id="PTHR22683">
    <property type="entry name" value="SPORULATION PROTEIN RELATED"/>
    <property type="match status" value="1"/>
</dbReference>
<gene>
    <name evidence="9" type="ORF">QO011_007068</name>
</gene>
<feature type="domain" description="FtsK alpha" evidence="8">
    <location>
        <begin position="423"/>
        <end position="523"/>
    </location>
</feature>
<proteinExistence type="inferred from homology"/>
<dbReference type="Gene3D" id="3.40.50.300">
    <property type="entry name" value="P-loop containing nucleotide triphosphate hydrolases"/>
    <property type="match status" value="1"/>
</dbReference>
<dbReference type="InterPro" id="IPR027417">
    <property type="entry name" value="P-loop_NTPase"/>
</dbReference>
<dbReference type="InterPro" id="IPR041027">
    <property type="entry name" value="FtsK_alpha"/>
</dbReference>
<dbReference type="RefSeq" id="WP_307282978.1">
    <property type="nucleotide sequence ID" value="NZ_JAUSVX010000020.1"/>
</dbReference>
<comment type="similarity">
    <text evidence="1">Belongs to the FtsK/SpoIIIE/SftA family.</text>
</comment>
<dbReference type="PANTHER" id="PTHR22683:SF41">
    <property type="entry name" value="DNA TRANSLOCASE FTSK"/>
    <property type="match status" value="1"/>
</dbReference>
<sequence>MRIPRPNFIVRSRQAGAAGKATPAPEPAEAADPENGRFQTPPWQRSLSLPANVRFTRTPDSELRRPGQEQADAVASDAETIALAEASPQPVEDAVVPPPPAGAWSNLPDAVFWESLEWQGTLPEPPAPRPALLLAQAPIVSFFRAYSWSPPRGGLLPVEPEPLRLEAEAEPLQTQHAGAEAVEIIPAAPEEIFVEEEPVRPARAARPQPVESGRPAAARAMEEAEAPAVDDEEDAPEPARPVRAGRLPQAVPPSRRPAPQPPQPAEDDEEEAFAIDDEEPVAEPVQPVRASRPPAAGPQDRRPAAAQALQPVRPADDELDEEDGAFAIADAEDEDAVLDEDEPAVVPTYPRLDRPGRSQAAAPRLAPDEGEEAEDEEDAAEPPAPVPARAAEPQRVASVHPYARSPLPARQAPPPRFAGVYELPPIDLLAEPRKQVGTTISTEALEQNARLLESVLEDFGIRGEIIHVRPGPVVTLYELEPAPGVKSSRVIGLADDIARSMSALSARVAVVPGRNVIGIELPNAKREMVYFREQIASEDFANSKFKLALALGKTIGGEPVIAQLEKMPHLLVAGTTGSGKSV</sequence>
<dbReference type="Proteomes" id="UP001242480">
    <property type="component" value="Unassembled WGS sequence"/>
</dbReference>
<dbReference type="EMBL" id="JAUSVX010000020">
    <property type="protein sequence ID" value="MDQ0474029.1"/>
    <property type="molecule type" value="Genomic_DNA"/>
</dbReference>
<dbReference type="InterPro" id="IPR002543">
    <property type="entry name" value="FtsK_dom"/>
</dbReference>
<feature type="compositionally biased region" description="Low complexity" evidence="6">
    <location>
        <begin position="15"/>
        <end position="30"/>
    </location>
</feature>
<dbReference type="InterPro" id="IPR050206">
    <property type="entry name" value="FtsK/SpoIIIE/SftA"/>
</dbReference>
<dbReference type="SUPFAM" id="SSF52540">
    <property type="entry name" value="P-loop containing nucleoside triphosphate hydrolases"/>
    <property type="match status" value="1"/>
</dbReference>
<feature type="domain" description="FtsK" evidence="7">
    <location>
        <begin position="532"/>
        <end position="582"/>
    </location>
</feature>